<organism evidence="6 7">
    <name type="scientific">Halomonas binhaiensis</name>
    <dbReference type="NCBI Taxonomy" id="2562282"/>
    <lineage>
        <taxon>Bacteria</taxon>
        <taxon>Pseudomonadati</taxon>
        <taxon>Pseudomonadota</taxon>
        <taxon>Gammaproteobacteria</taxon>
        <taxon>Oceanospirillales</taxon>
        <taxon>Halomonadaceae</taxon>
        <taxon>Halomonas</taxon>
    </lineage>
</organism>
<feature type="domain" description="HTH lysR-type" evidence="5">
    <location>
        <begin position="8"/>
        <end position="65"/>
    </location>
</feature>
<dbReference type="RefSeq" id="WP_149286861.1">
    <property type="nucleotide sequence ID" value="NZ_CP038437.2"/>
</dbReference>
<protein>
    <submittedName>
        <fullName evidence="6">LysR family transcriptional regulator</fullName>
    </submittedName>
</protein>
<dbReference type="Gene3D" id="3.40.190.290">
    <property type="match status" value="1"/>
</dbReference>
<dbReference type="GO" id="GO:0000976">
    <property type="term" value="F:transcription cis-regulatory region binding"/>
    <property type="evidence" value="ECO:0007669"/>
    <property type="project" value="TreeGrafter"/>
</dbReference>
<dbReference type="AlphaFoldDB" id="A0A5C1NM26"/>
<dbReference type="Proteomes" id="UP000324285">
    <property type="component" value="Chromosome"/>
</dbReference>
<accession>A0A5C1NM26</accession>
<dbReference type="EMBL" id="CP038437">
    <property type="protein sequence ID" value="QEM83741.1"/>
    <property type="molecule type" value="Genomic_DNA"/>
</dbReference>
<sequence length="301" mass="33579">MTNRIPRISLEQWAALQAVVDEGSFAQAAEALNKSQSSVSYALKGMQEQLPVEVLTMRGRKAELSPAGEVLLRRARVLIDEALALERLAHDLAEGWETEVRLAVEIIFPPVLLSRALAAFVPESRSTRVQLIESVLSGTHEALFNGEADLIITNRLPPGYLGQSLLEVEFIAVAHPDHPLHQLGRELTPDDLRDHRQFVVRDTGIKRRQDAGWLVAEQRWTVSHLRTSIQFVKDGLGFAWLPSEHIQEELEAGSLKPLCLHEGGRRHEELFLVYARRDDAGPATQALAAALHSVCRRISRT</sequence>
<keyword evidence="4" id="KW-0804">Transcription</keyword>
<keyword evidence="7" id="KW-1185">Reference proteome</keyword>
<dbReference type="PROSITE" id="PS50931">
    <property type="entry name" value="HTH_LYSR"/>
    <property type="match status" value="1"/>
</dbReference>
<evidence type="ECO:0000313" key="6">
    <source>
        <dbReference type="EMBL" id="QEM83741.1"/>
    </source>
</evidence>
<dbReference type="InterPro" id="IPR005119">
    <property type="entry name" value="LysR_subst-bd"/>
</dbReference>
<dbReference type="SUPFAM" id="SSF46785">
    <property type="entry name" value="Winged helix' DNA-binding domain"/>
    <property type="match status" value="1"/>
</dbReference>
<proteinExistence type="inferred from homology"/>
<reference evidence="6" key="1">
    <citation type="submission" date="2021-02" db="EMBL/GenBank/DDBJ databases">
        <title>Strain Y2R2, a novel species of the genus Halomonas.</title>
        <authorList>
            <person name="Huang H."/>
        </authorList>
    </citation>
    <scope>NUCLEOTIDE SEQUENCE</scope>
    <source>
        <strain evidence="6">Y2R2</strain>
    </source>
</reference>
<evidence type="ECO:0000313" key="7">
    <source>
        <dbReference type="Proteomes" id="UP000324285"/>
    </source>
</evidence>
<evidence type="ECO:0000256" key="4">
    <source>
        <dbReference type="ARBA" id="ARBA00023163"/>
    </source>
</evidence>
<dbReference type="SUPFAM" id="SSF53850">
    <property type="entry name" value="Periplasmic binding protein-like II"/>
    <property type="match status" value="1"/>
</dbReference>
<dbReference type="OrthoDB" id="6988449at2"/>
<dbReference type="GO" id="GO:0003700">
    <property type="term" value="F:DNA-binding transcription factor activity"/>
    <property type="evidence" value="ECO:0007669"/>
    <property type="project" value="InterPro"/>
</dbReference>
<keyword evidence="3" id="KW-0238">DNA-binding</keyword>
<keyword evidence="2" id="KW-0805">Transcription regulation</keyword>
<dbReference type="InterPro" id="IPR036388">
    <property type="entry name" value="WH-like_DNA-bd_sf"/>
</dbReference>
<dbReference type="Pfam" id="PF03466">
    <property type="entry name" value="LysR_substrate"/>
    <property type="match status" value="1"/>
</dbReference>
<name>A0A5C1NM26_9GAMM</name>
<dbReference type="KEGG" id="hbh:E4T21_20840"/>
<dbReference type="PANTHER" id="PTHR30126">
    <property type="entry name" value="HTH-TYPE TRANSCRIPTIONAL REGULATOR"/>
    <property type="match status" value="1"/>
</dbReference>
<evidence type="ECO:0000259" key="5">
    <source>
        <dbReference type="PROSITE" id="PS50931"/>
    </source>
</evidence>
<gene>
    <name evidence="6" type="ORF">E4T21_20840</name>
</gene>
<dbReference type="InterPro" id="IPR000847">
    <property type="entry name" value="LysR_HTH_N"/>
</dbReference>
<evidence type="ECO:0000256" key="1">
    <source>
        <dbReference type="ARBA" id="ARBA00009437"/>
    </source>
</evidence>
<dbReference type="Pfam" id="PF00126">
    <property type="entry name" value="HTH_1"/>
    <property type="match status" value="1"/>
</dbReference>
<dbReference type="PANTHER" id="PTHR30126:SF88">
    <property type="entry name" value="TRANSCRIPTIONAL REGULATOR-RELATED"/>
    <property type="match status" value="1"/>
</dbReference>
<evidence type="ECO:0000256" key="3">
    <source>
        <dbReference type="ARBA" id="ARBA00023125"/>
    </source>
</evidence>
<dbReference type="Gene3D" id="1.10.10.10">
    <property type="entry name" value="Winged helix-like DNA-binding domain superfamily/Winged helix DNA-binding domain"/>
    <property type="match status" value="1"/>
</dbReference>
<dbReference type="InterPro" id="IPR036390">
    <property type="entry name" value="WH_DNA-bd_sf"/>
</dbReference>
<comment type="similarity">
    <text evidence="1">Belongs to the LysR transcriptional regulatory family.</text>
</comment>
<evidence type="ECO:0000256" key="2">
    <source>
        <dbReference type="ARBA" id="ARBA00023015"/>
    </source>
</evidence>